<feature type="compositionally biased region" description="Basic residues" evidence="10">
    <location>
        <begin position="409"/>
        <end position="425"/>
    </location>
</feature>
<comment type="subcellular location">
    <subcellularLocation>
        <location evidence="1">Nucleus</location>
    </subcellularLocation>
</comment>
<reference evidence="14" key="1">
    <citation type="submission" date="2025-08" db="UniProtKB">
        <authorList>
            <consortium name="Ensembl"/>
        </authorList>
    </citation>
    <scope>IDENTIFICATION</scope>
</reference>
<feature type="region of interest" description="Disordered" evidence="10">
    <location>
        <begin position="341"/>
        <end position="373"/>
    </location>
</feature>
<dbReference type="InterPro" id="IPR014710">
    <property type="entry name" value="RmlC-like_jellyroll"/>
</dbReference>
<evidence type="ECO:0000256" key="8">
    <source>
        <dbReference type="ARBA" id="ARBA00082151"/>
    </source>
</evidence>
<evidence type="ECO:0000259" key="11">
    <source>
        <dbReference type="Pfam" id="PF11699"/>
    </source>
</evidence>
<evidence type="ECO:0000259" key="12">
    <source>
        <dbReference type="Pfam" id="PF15620"/>
    </source>
</evidence>
<dbReference type="GO" id="GO:0005721">
    <property type="term" value="C:pericentric heterochromatin"/>
    <property type="evidence" value="ECO:0007669"/>
    <property type="project" value="Ensembl"/>
</dbReference>
<feature type="domain" description="Kinetochore assembly subunit CENP-C N-terminal" evidence="13">
    <location>
        <begin position="7"/>
        <end position="292"/>
    </location>
</feature>
<feature type="compositionally biased region" description="Basic and acidic residues" evidence="10">
    <location>
        <begin position="475"/>
        <end position="489"/>
    </location>
</feature>
<feature type="compositionally biased region" description="Basic and acidic residues" evidence="10">
    <location>
        <begin position="450"/>
        <end position="466"/>
    </location>
</feature>
<dbReference type="InterPro" id="IPR011051">
    <property type="entry name" value="RmlC_Cupin_sf"/>
</dbReference>
<evidence type="ECO:0000256" key="4">
    <source>
        <dbReference type="ARBA" id="ARBA00023242"/>
    </source>
</evidence>
<sequence>MATSGLDHLKNDYRRRFCRPSRVPDINTVQGQNMLEILQDCFEEKSLTNDFSINSTKSVFYSTPEVKDSCIQSLSEEQKSHPKSVPVSSRKKEAPLQVIVEPSETANKSVQAHEVLQKIPATDVASRNTPDLKKMSSKKLSGHPNEAEEEFYLSVGSPAILSDAKTSLSQNTISSLAQKRETYSFGNSLNMLSSSTEISLKTKKRLNFEDKDISKKVEMKNKVSEVKNKIPEGPQERKPSETFQKSVQDLEHEIQPQTKKSFSTLFLETVKRKSEFSPIVRHMATTPPHSSPPNDVKLLEDEFIIDESDRSFASHSWITIPRKGGPLKQPLVSPAENTTVLQGKKSRGNHCSVSPETLTSDRHLHKSHPEQKFQPCDKKVLCSSSALTDEVKNTSTKREIHSENAKKPSGNKRTIKQNQKRKIKANRVEQQLNLGQSKDENMSHFAQDKLRKNLDRKDCEETRNDHISINPRPSVGDRKKSRGSKDSKEKSRKKCLLSESKKNKLVPEEETITVMRSRRISRRPSNWWVVKSEESPVHSNSSIKNELSVYHNTGQKSAKKTSQSSKNAGKKTIPSKRQKTATQGSSKVQKFLNGKGSESIINHEKISSSQNEPLESDKANLAKKKNFNCSGITGRYKDQRGIMTAQNVHLKSQTSDHTCKTPTESDLDSGEPKTSVLEESGPSRLKNCLMAGKRNSDVGDEEVQESLDDSRLKRSKVAPEKKIHHKLILPSNTPNVRRTKRIRLKPLEYWRGERIDYQETPSGGFVIGGILSPDTVSCKRKAKGNMGRVNQVTNRKRICLDNDERKNRLVVNMDIPLGDPLQPTLVKDPETRENVLMDLIRPRDTYQFFVEHGELKVYKTLDTPFFSTGKLILGPYEEKGKQHVGQDILVFYVDFGDLLCTLHESPYIITTGDSFYVPSGNYYNIRNLLNEESILLFTQIKR</sequence>
<feature type="region of interest" description="Disordered" evidence="10">
    <location>
        <begin position="124"/>
        <end position="143"/>
    </location>
</feature>
<dbReference type="Gene3D" id="2.60.120.10">
    <property type="entry name" value="Jelly Rolls"/>
    <property type="match status" value="1"/>
</dbReference>
<dbReference type="Pfam" id="PF15620">
    <property type="entry name" value="CENP-C_mid"/>
    <property type="match status" value="1"/>
</dbReference>
<evidence type="ECO:0000256" key="10">
    <source>
        <dbReference type="SAM" id="MobiDB-lite"/>
    </source>
</evidence>
<dbReference type="GO" id="GO:0051455">
    <property type="term" value="P:spindle attachment to meiosis I kinetochore"/>
    <property type="evidence" value="ECO:0007669"/>
    <property type="project" value="TreeGrafter"/>
</dbReference>
<evidence type="ECO:0000256" key="5">
    <source>
        <dbReference type="ARBA" id="ARBA00053516"/>
    </source>
</evidence>
<comment type="subunit">
    <text evidence="6">Oligomer. Component of the CENPA-NAC complex, at least composed of CENPA, CENPC, CENPH, CENPM, CENPN, CENPT and CENPU. The CENPA-NAC complex interacts with the CENPA-CAD complex, composed of CENPI, CENPK, CENPL, CENPO, CENPP, CENPQ, CENPR and CENPS. Binds to DAXX. Interacts with DNMT3B. Interacts directly with CENPA. Identified in a centromere complex containing histones H2A, H2B and H4, and at least CENPA, CENPB, CENPC, CENPT, CENPN, HJURP, SUPT16H, SSRP1 and RSF1. Interacts with MEIKIN.</text>
</comment>
<dbReference type="InterPro" id="IPR025974">
    <property type="entry name" value="Mif2/CENP-C_cupin"/>
</dbReference>
<gene>
    <name evidence="14" type="primary">CENPC</name>
</gene>
<evidence type="ECO:0000256" key="2">
    <source>
        <dbReference type="ARBA" id="ARBA00010291"/>
    </source>
</evidence>
<dbReference type="InterPro" id="IPR028931">
    <property type="entry name" value="CENP-C_mid"/>
</dbReference>
<dbReference type="GO" id="GO:0019237">
    <property type="term" value="F:centromeric DNA binding"/>
    <property type="evidence" value="ECO:0007669"/>
    <property type="project" value="InterPro"/>
</dbReference>
<proteinExistence type="inferred from homology"/>
<reference evidence="14" key="2">
    <citation type="submission" date="2025-09" db="UniProtKB">
        <authorList>
            <consortium name="Ensembl"/>
        </authorList>
    </citation>
    <scope>IDENTIFICATION</scope>
</reference>
<feature type="region of interest" description="Disordered" evidence="10">
    <location>
        <begin position="450"/>
        <end position="502"/>
    </location>
</feature>
<feature type="domain" description="CENP-C middle DNMT3B-binding" evidence="12">
    <location>
        <begin position="296"/>
        <end position="549"/>
    </location>
</feature>
<dbReference type="GO" id="GO:0051382">
    <property type="term" value="P:kinetochore assembly"/>
    <property type="evidence" value="ECO:0007669"/>
    <property type="project" value="Ensembl"/>
</dbReference>
<dbReference type="AlphaFoldDB" id="A0A8D2CT89"/>
<evidence type="ECO:0000256" key="6">
    <source>
        <dbReference type="ARBA" id="ARBA00064952"/>
    </source>
</evidence>
<feature type="compositionally biased region" description="Basic and acidic residues" evidence="10">
    <location>
        <begin position="389"/>
        <end position="406"/>
    </location>
</feature>
<dbReference type="PANTHER" id="PTHR16684">
    <property type="entry name" value="CENTROMERE PROTEIN C"/>
    <property type="match status" value="1"/>
</dbReference>
<feature type="compositionally biased region" description="Basic and acidic residues" evidence="10">
    <location>
        <begin position="359"/>
        <end position="373"/>
    </location>
</feature>
<dbReference type="GeneTree" id="ENSGT00390000016737"/>
<name>A0A8D2CT89_SCIVU</name>
<dbReference type="InterPro" id="IPR028052">
    <property type="entry name" value="CENP-C_N_dom"/>
</dbReference>
<protein>
    <recommendedName>
        <fullName evidence="7">Centromere protein C</fullName>
    </recommendedName>
    <alternativeName>
        <fullName evidence="8">Centromere autoantigen C</fullName>
    </alternativeName>
    <alternativeName>
        <fullName evidence="9">Centromere protein C 1</fullName>
    </alternativeName>
</protein>
<evidence type="ECO:0000313" key="14">
    <source>
        <dbReference type="Ensembl" id="ENSSVLP00005014523.1"/>
    </source>
</evidence>
<dbReference type="PANTHER" id="PTHR16684:SF11">
    <property type="entry name" value="CENTROMERE PROTEIN C"/>
    <property type="match status" value="1"/>
</dbReference>
<feature type="compositionally biased region" description="Polar residues" evidence="10">
    <location>
        <begin position="349"/>
        <end position="358"/>
    </location>
</feature>
<evidence type="ECO:0000259" key="13">
    <source>
        <dbReference type="Pfam" id="PF15622"/>
    </source>
</evidence>
<evidence type="ECO:0000256" key="7">
    <source>
        <dbReference type="ARBA" id="ARBA00068530"/>
    </source>
</evidence>
<feature type="region of interest" description="Disordered" evidence="10">
    <location>
        <begin position="552"/>
        <end position="587"/>
    </location>
</feature>
<dbReference type="InterPro" id="IPR028386">
    <property type="entry name" value="CENP-C/Mif2/cnp3"/>
</dbReference>
<dbReference type="GO" id="GO:0030496">
    <property type="term" value="C:midbody"/>
    <property type="evidence" value="ECO:0007669"/>
    <property type="project" value="Ensembl"/>
</dbReference>
<dbReference type="GO" id="GO:0016604">
    <property type="term" value="C:nuclear body"/>
    <property type="evidence" value="ECO:0007669"/>
    <property type="project" value="Ensembl"/>
</dbReference>
<dbReference type="FunFam" id="2.60.120.10:FF:000033">
    <property type="entry name" value="Centromere protein C 1"/>
    <property type="match status" value="1"/>
</dbReference>
<evidence type="ECO:0000256" key="9">
    <source>
        <dbReference type="ARBA" id="ARBA00083562"/>
    </source>
</evidence>
<feature type="domain" description="Mif2/CENP-C cupin" evidence="11">
    <location>
        <begin position="855"/>
        <end position="939"/>
    </location>
</feature>
<keyword evidence="4" id="KW-0539">Nucleus</keyword>
<organism evidence="14 15">
    <name type="scientific">Sciurus vulgaris</name>
    <name type="common">Eurasian red squirrel</name>
    <dbReference type="NCBI Taxonomy" id="55149"/>
    <lineage>
        <taxon>Eukaryota</taxon>
        <taxon>Metazoa</taxon>
        <taxon>Chordata</taxon>
        <taxon>Craniata</taxon>
        <taxon>Vertebrata</taxon>
        <taxon>Euteleostomi</taxon>
        <taxon>Mammalia</taxon>
        <taxon>Eutheria</taxon>
        <taxon>Euarchontoglires</taxon>
        <taxon>Glires</taxon>
        <taxon>Rodentia</taxon>
        <taxon>Sciuromorpha</taxon>
        <taxon>Sciuridae</taxon>
        <taxon>Sciurinae</taxon>
        <taxon>Sciurini</taxon>
        <taxon>Sciurus</taxon>
    </lineage>
</organism>
<dbReference type="GO" id="GO:0000939">
    <property type="term" value="C:inner kinetochore"/>
    <property type="evidence" value="ECO:0007669"/>
    <property type="project" value="Ensembl"/>
</dbReference>
<accession>A0A8D2CT89</accession>
<feature type="compositionally biased region" description="Polar residues" evidence="10">
    <location>
        <begin position="649"/>
        <end position="664"/>
    </location>
</feature>
<evidence type="ECO:0000256" key="3">
    <source>
        <dbReference type="ARBA" id="ARBA00023125"/>
    </source>
</evidence>
<dbReference type="GO" id="GO:0051315">
    <property type="term" value="P:attachment of mitotic spindle microtubules to kinetochore"/>
    <property type="evidence" value="ECO:0007669"/>
    <property type="project" value="TreeGrafter"/>
</dbReference>
<dbReference type="Pfam" id="PF15622">
    <property type="entry name" value="CENP_C_N"/>
    <property type="match status" value="1"/>
</dbReference>
<comment type="similarity">
    <text evidence="2">Belongs to the CENP-C/MIF2 family.</text>
</comment>
<keyword evidence="15" id="KW-1185">Reference proteome</keyword>
<dbReference type="Pfam" id="PF11699">
    <property type="entry name" value="CENP-C_C"/>
    <property type="match status" value="1"/>
</dbReference>
<evidence type="ECO:0000313" key="15">
    <source>
        <dbReference type="Proteomes" id="UP000694564"/>
    </source>
</evidence>
<dbReference type="Proteomes" id="UP000694564">
    <property type="component" value="Chromosome 9"/>
</dbReference>
<keyword evidence="3" id="KW-0238">DNA-binding</keyword>
<evidence type="ECO:0000256" key="1">
    <source>
        <dbReference type="ARBA" id="ARBA00004123"/>
    </source>
</evidence>
<feature type="region of interest" description="Disordered" evidence="10">
    <location>
        <begin position="388"/>
        <end position="426"/>
    </location>
</feature>
<dbReference type="Ensembl" id="ENSSVLT00005016099.1">
    <property type="protein sequence ID" value="ENSSVLP00005014523.1"/>
    <property type="gene ID" value="ENSSVLG00005011404.1"/>
</dbReference>
<dbReference type="SUPFAM" id="SSF51182">
    <property type="entry name" value="RmlC-like cupins"/>
    <property type="match status" value="1"/>
</dbReference>
<dbReference type="GO" id="GO:0042802">
    <property type="term" value="F:identical protein binding"/>
    <property type="evidence" value="ECO:0007669"/>
    <property type="project" value="Ensembl"/>
</dbReference>
<feature type="region of interest" description="Disordered" evidence="10">
    <location>
        <begin position="649"/>
        <end position="681"/>
    </location>
</feature>
<comment type="function">
    <text evidence="5">Component of the CENPA-NAC (nucleosome-associated) complex, a complex that plays a central role in assembly of kinetochore proteins, mitotic progression and chromosome segregation. The CENPA-NAC complex recruits the CENPA-CAD (nucleosome distal) complex and may be involved in incorporation of newly synthesized CENPA into centromeres. CENPC recruits DNA methylation and DNMT3B to both centromeric and pericentromeric satellite repeats and regulates the histone code in these regions.</text>
</comment>